<sequence>MFNLFHCFEQIRRHELKIHNASVIARFYVVAIERLTLEPGGMLPGGTPYDMSSSRAHVRFTEYSVQKVDLFPAQNVAVVGDVIFSDDEIDNMDSNIGILGDPTDTPQSTNNPKLWAGRAEKFLPCVRRCVFFFFCTPSSPHTPRNLFQGTMNETNPATEKKEEKNRNQNWSVGFTGPEFTNF</sequence>
<keyword evidence="2" id="KW-1185">Reference proteome</keyword>
<dbReference type="Proteomes" id="UP000249661">
    <property type="component" value="Unassembled WGS sequence"/>
</dbReference>
<gene>
    <name evidence="1" type="ORF">BO66DRAFT_99774</name>
</gene>
<evidence type="ECO:0000313" key="1">
    <source>
        <dbReference type="EMBL" id="RAH69650.1"/>
    </source>
</evidence>
<dbReference type="EMBL" id="KZ824959">
    <property type="protein sequence ID" value="RAH69650.1"/>
    <property type="molecule type" value="Genomic_DNA"/>
</dbReference>
<proteinExistence type="predicted"/>
<accession>A0ACD1H771</accession>
<protein>
    <submittedName>
        <fullName evidence="1">Uncharacterized protein</fullName>
    </submittedName>
</protein>
<reference evidence="1" key="1">
    <citation type="submission" date="2018-02" db="EMBL/GenBank/DDBJ databases">
        <title>The genomes of Aspergillus section Nigri reveals drivers in fungal speciation.</title>
        <authorList>
            <consortium name="DOE Joint Genome Institute"/>
            <person name="Vesth T.C."/>
            <person name="Nybo J."/>
            <person name="Theobald S."/>
            <person name="Brandl J."/>
            <person name="Frisvad J.C."/>
            <person name="Nielsen K.F."/>
            <person name="Lyhne E.K."/>
            <person name="Kogle M.E."/>
            <person name="Kuo A."/>
            <person name="Riley R."/>
            <person name="Clum A."/>
            <person name="Nolan M."/>
            <person name="Lipzen A."/>
            <person name="Salamov A."/>
            <person name="Henrissat B."/>
            <person name="Wiebenga A."/>
            <person name="De vries R.P."/>
            <person name="Grigoriev I.V."/>
            <person name="Mortensen U.H."/>
            <person name="Andersen M.R."/>
            <person name="Baker S.E."/>
        </authorList>
    </citation>
    <scope>NUCLEOTIDE SEQUENCE</scope>
    <source>
        <strain evidence="1">CBS 121060</strain>
    </source>
</reference>
<name>A0ACD1H771_9EURO</name>
<evidence type="ECO:0000313" key="2">
    <source>
        <dbReference type="Proteomes" id="UP000249661"/>
    </source>
</evidence>
<organism evidence="1 2">
    <name type="scientific">Aspergillus aculeatinus CBS 121060</name>
    <dbReference type="NCBI Taxonomy" id="1448322"/>
    <lineage>
        <taxon>Eukaryota</taxon>
        <taxon>Fungi</taxon>
        <taxon>Dikarya</taxon>
        <taxon>Ascomycota</taxon>
        <taxon>Pezizomycotina</taxon>
        <taxon>Eurotiomycetes</taxon>
        <taxon>Eurotiomycetidae</taxon>
        <taxon>Eurotiales</taxon>
        <taxon>Aspergillaceae</taxon>
        <taxon>Aspergillus</taxon>
        <taxon>Aspergillus subgen. Circumdati</taxon>
    </lineage>
</organism>